<dbReference type="EMBL" id="VIKS01000009">
    <property type="protein sequence ID" value="TQV87067.1"/>
    <property type="molecule type" value="Genomic_DNA"/>
</dbReference>
<dbReference type="RefSeq" id="WP_142932041.1">
    <property type="nucleotide sequence ID" value="NZ_ML660165.1"/>
</dbReference>
<name>A0A545UC82_9GAMM</name>
<comment type="caution">
    <text evidence="1">The sequence shown here is derived from an EMBL/GenBank/DDBJ whole genome shotgun (WGS) entry which is preliminary data.</text>
</comment>
<evidence type="ECO:0000313" key="2">
    <source>
        <dbReference type="Proteomes" id="UP000315439"/>
    </source>
</evidence>
<reference evidence="1 2" key="1">
    <citation type="submission" date="2019-07" db="EMBL/GenBank/DDBJ databases">
        <title>Draft genome for Aliikangiella sp. M105.</title>
        <authorList>
            <person name="Wang G."/>
        </authorList>
    </citation>
    <scope>NUCLEOTIDE SEQUENCE [LARGE SCALE GENOMIC DNA]</scope>
    <source>
        <strain evidence="1 2">M105</strain>
    </source>
</reference>
<protein>
    <submittedName>
        <fullName evidence="1">Uncharacterized protein</fullName>
    </submittedName>
</protein>
<sequence length="70" mass="7972">MKVIFVYGQGAFWNAVFENGAEIGGYIDHDDALNAVYDESRVLDNREVETQQDCSLAENFERSQRSHTLT</sequence>
<dbReference type="Proteomes" id="UP000315439">
    <property type="component" value="Unassembled WGS sequence"/>
</dbReference>
<gene>
    <name evidence="1" type="ORF">FLL46_14780</name>
</gene>
<evidence type="ECO:0000313" key="1">
    <source>
        <dbReference type="EMBL" id="TQV87067.1"/>
    </source>
</evidence>
<proteinExistence type="predicted"/>
<dbReference type="AlphaFoldDB" id="A0A545UC82"/>
<organism evidence="1 2">
    <name type="scientific">Aliikangiella coralliicola</name>
    <dbReference type="NCBI Taxonomy" id="2592383"/>
    <lineage>
        <taxon>Bacteria</taxon>
        <taxon>Pseudomonadati</taxon>
        <taxon>Pseudomonadota</taxon>
        <taxon>Gammaproteobacteria</taxon>
        <taxon>Oceanospirillales</taxon>
        <taxon>Pleioneaceae</taxon>
        <taxon>Aliikangiella</taxon>
    </lineage>
</organism>
<keyword evidence="2" id="KW-1185">Reference proteome</keyword>
<accession>A0A545UC82</accession>